<dbReference type="PANTHER" id="PTHR39583:SF2">
    <property type="entry name" value="TYPE II SECRETION SYSTEM PROTEIN J"/>
    <property type="match status" value="1"/>
</dbReference>
<feature type="transmembrane region" description="Helical" evidence="8">
    <location>
        <begin position="12"/>
        <end position="34"/>
    </location>
</feature>
<dbReference type="GO" id="GO:0005886">
    <property type="term" value="C:plasma membrane"/>
    <property type="evidence" value="ECO:0007669"/>
    <property type="project" value="UniProtKB-SubCell"/>
</dbReference>
<evidence type="ECO:0000256" key="3">
    <source>
        <dbReference type="ARBA" id="ARBA00022481"/>
    </source>
</evidence>
<evidence type="ECO:0000256" key="8">
    <source>
        <dbReference type="SAM" id="Phobius"/>
    </source>
</evidence>
<reference evidence="10 11" key="2">
    <citation type="submission" date="2017-08" db="EMBL/GenBank/DDBJ databases">
        <authorList>
            <person name="de Groot N.N."/>
        </authorList>
    </citation>
    <scope>NUCLEOTIDE SEQUENCE [LARGE SCALE GENOMIC DNA]</scope>
    <source>
        <strain evidence="10">Orrdi1</strain>
    </source>
</reference>
<proteinExistence type="predicted"/>
<comment type="subcellular location">
    <subcellularLocation>
        <location evidence="1">Cell inner membrane</location>
        <topology evidence="1">Single-pass membrane protein</topology>
    </subcellularLocation>
</comment>
<dbReference type="KEGG" id="odi:ODI_R1327"/>
<dbReference type="PROSITE" id="PS00409">
    <property type="entry name" value="PROKAR_NTER_METHYL"/>
    <property type="match status" value="1"/>
</dbReference>
<evidence type="ECO:0000313" key="11">
    <source>
        <dbReference type="Proteomes" id="UP000078558"/>
    </source>
</evidence>
<organism evidence="9 11">
    <name type="scientific">Orrella dioscoreae</name>
    <dbReference type="NCBI Taxonomy" id="1851544"/>
    <lineage>
        <taxon>Bacteria</taxon>
        <taxon>Pseudomonadati</taxon>
        <taxon>Pseudomonadota</taxon>
        <taxon>Betaproteobacteria</taxon>
        <taxon>Burkholderiales</taxon>
        <taxon>Alcaligenaceae</taxon>
        <taxon>Orrella</taxon>
    </lineage>
</organism>
<dbReference type="PANTHER" id="PTHR39583">
    <property type="entry name" value="TYPE II SECRETION SYSTEM PROTEIN J-RELATED"/>
    <property type="match status" value="1"/>
</dbReference>
<sequence>MGRRRCAQAGFTLIEVMVAILIMAIISVISWRGLDSITQASERIDDGAQASAALLNAIRQFERDVAWRADGEMAVSTQATNAGNTSLRNVPLLPASLHIERLARVPWRVEIVRGVAGSPGQWQRVQWWQEGETLFRSAAAGSDLFPLPFPREQDRVAVLEGVGRIDVRAWRPGQGWENLPAQHGRLQAGGLELQLAMRTFQGDATYRRVMLLE</sequence>
<keyword evidence="3" id="KW-0488">Methylation</keyword>
<dbReference type="NCBIfam" id="TIGR02532">
    <property type="entry name" value="IV_pilin_GFxxxE"/>
    <property type="match status" value="1"/>
</dbReference>
<reference evidence="9 11" key="1">
    <citation type="submission" date="2016-06" db="EMBL/GenBank/DDBJ databases">
        <authorList>
            <person name="Kjaerup R.B."/>
            <person name="Dalgaard T.S."/>
            <person name="Juul-Madsen H.R."/>
        </authorList>
    </citation>
    <scope>NUCLEOTIDE SEQUENCE [LARGE SCALE GENOMIC DNA]</scope>
    <source>
        <strain evidence="9">Orrdi1</strain>
    </source>
</reference>
<dbReference type="Pfam" id="PF07963">
    <property type="entry name" value="N_methyl"/>
    <property type="match status" value="1"/>
</dbReference>
<dbReference type="SUPFAM" id="SSF54523">
    <property type="entry name" value="Pili subunits"/>
    <property type="match status" value="1"/>
</dbReference>
<keyword evidence="7 8" id="KW-0472">Membrane</keyword>
<evidence type="ECO:0000256" key="5">
    <source>
        <dbReference type="ARBA" id="ARBA00022692"/>
    </source>
</evidence>
<evidence type="ECO:0000313" key="10">
    <source>
        <dbReference type="EMBL" id="SOE48249.1"/>
    </source>
</evidence>
<dbReference type="InterPro" id="IPR012902">
    <property type="entry name" value="N_methyl_site"/>
</dbReference>
<dbReference type="InterPro" id="IPR051621">
    <property type="entry name" value="T2SS_protein_J"/>
</dbReference>
<keyword evidence="6 8" id="KW-1133">Transmembrane helix</keyword>
<protein>
    <submittedName>
        <fullName evidence="9">General secretion pathway protein J</fullName>
    </submittedName>
</protein>
<evidence type="ECO:0000256" key="7">
    <source>
        <dbReference type="ARBA" id="ARBA00023136"/>
    </source>
</evidence>
<evidence type="ECO:0000256" key="4">
    <source>
        <dbReference type="ARBA" id="ARBA00022519"/>
    </source>
</evidence>
<keyword evidence="11" id="KW-1185">Reference proteome</keyword>
<keyword evidence="4" id="KW-0997">Cell inner membrane</keyword>
<name>A0A1C3K7H5_9BURK</name>
<gene>
    <name evidence="9" type="ORF">ODI_02358</name>
    <name evidence="10" type="ORF">ODI_R1327</name>
</gene>
<accession>A0A1C3K7H5</accession>
<dbReference type="InterPro" id="IPR045584">
    <property type="entry name" value="Pilin-like"/>
</dbReference>
<dbReference type="AlphaFoldDB" id="A0A1C3K7H5"/>
<dbReference type="EMBL" id="FLRC01000054">
    <property type="protein sequence ID" value="SBT27456.1"/>
    <property type="molecule type" value="Genomic_DNA"/>
</dbReference>
<evidence type="ECO:0000256" key="1">
    <source>
        <dbReference type="ARBA" id="ARBA00004377"/>
    </source>
</evidence>
<dbReference type="STRING" id="1851544.ODI_02358"/>
<dbReference type="Proteomes" id="UP000078558">
    <property type="component" value="Chromosome I"/>
</dbReference>
<evidence type="ECO:0000256" key="6">
    <source>
        <dbReference type="ARBA" id="ARBA00022989"/>
    </source>
</evidence>
<dbReference type="Gene3D" id="3.30.700.10">
    <property type="entry name" value="Glycoprotein, Type 4 Pilin"/>
    <property type="match status" value="1"/>
</dbReference>
<evidence type="ECO:0000313" key="9">
    <source>
        <dbReference type="EMBL" id="SBT27456.1"/>
    </source>
</evidence>
<dbReference type="EMBL" id="LT907988">
    <property type="protein sequence ID" value="SOE48249.1"/>
    <property type="molecule type" value="Genomic_DNA"/>
</dbReference>
<keyword evidence="5 8" id="KW-0812">Transmembrane</keyword>
<evidence type="ECO:0000256" key="2">
    <source>
        <dbReference type="ARBA" id="ARBA00022475"/>
    </source>
</evidence>
<keyword evidence="2" id="KW-1003">Cell membrane</keyword>
<dbReference type="GO" id="GO:0015628">
    <property type="term" value="P:protein secretion by the type II secretion system"/>
    <property type="evidence" value="ECO:0007669"/>
    <property type="project" value="TreeGrafter"/>
</dbReference>